<protein>
    <submittedName>
        <fullName evidence="1">Uncharacterized protein</fullName>
    </submittedName>
</protein>
<evidence type="ECO:0000313" key="1">
    <source>
        <dbReference type="EMBL" id="ADB49033.1"/>
    </source>
</evidence>
<dbReference type="OrthoDB" id="5419693at2"/>
<dbReference type="Proteomes" id="UP000008229">
    <property type="component" value="Chromosome"/>
</dbReference>
<dbReference type="EMBL" id="CP001854">
    <property type="protein sequence ID" value="ADB49033.1"/>
    <property type="molecule type" value="Genomic_DNA"/>
</dbReference>
<keyword evidence="2" id="KW-1185">Reference proteome</keyword>
<gene>
    <name evidence="1" type="ordered locus">Cwoe_0598</name>
</gene>
<dbReference type="RefSeq" id="WP_012932086.1">
    <property type="nucleotide sequence ID" value="NC_013739.1"/>
</dbReference>
<proteinExistence type="predicted"/>
<sequence length="45" mass="5091">MSKQIAVRLPDELVLTRELVRRIGLLLDSREPALTDAIRAAFDLD</sequence>
<dbReference type="AlphaFoldDB" id="D3F8G3"/>
<evidence type="ECO:0000313" key="2">
    <source>
        <dbReference type="Proteomes" id="UP000008229"/>
    </source>
</evidence>
<dbReference type="KEGG" id="cwo:Cwoe_0598"/>
<name>D3F8G3_CONWI</name>
<dbReference type="STRING" id="469383.Cwoe_0598"/>
<dbReference type="HOGENOM" id="CLU_3198527_0_0_11"/>
<reference evidence="1 2" key="1">
    <citation type="journal article" date="2010" name="Stand. Genomic Sci.">
        <title>Complete genome sequence of Conexibacter woesei type strain (ID131577).</title>
        <authorList>
            <person name="Pukall R."/>
            <person name="Lapidus A."/>
            <person name="Glavina Del Rio T."/>
            <person name="Copeland A."/>
            <person name="Tice H."/>
            <person name="Cheng J.-F."/>
            <person name="Lucas S."/>
            <person name="Chen F."/>
            <person name="Nolan M."/>
            <person name="Bruce D."/>
            <person name="Goodwin L."/>
            <person name="Pitluck S."/>
            <person name="Mavromatis K."/>
            <person name="Ivanova N."/>
            <person name="Ovchinnikova G."/>
            <person name="Pati A."/>
            <person name="Chen A."/>
            <person name="Palaniappan K."/>
            <person name="Land M."/>
            <person name="Hauser L."/>
            <person name="Chang Y.-J."/>
            <person name="Jeffries C.D."/>
            <person name="Chain P."/>
            <person name="Meincke L."/>
            <person name="Sims D."/>
            <person name="Brettin T."/>
            <person name="Detter J.C."/>
            <person name="Rohde M."/>
            <person name="Goeker M."/>
            <person name="Bristow J."/>
            <person name="Eisen J.A."/>
            <person name="Markowitz V."/>
            <person name="Kyrpides N.C."/>
            <person name="Klenk H.-P."/>
            <person name="Hugenholtz P."/>
        </authorList>
    </citation>
    <scope>NUCLEOTIDE SEQUENCE [LARGE SCALE GENOMIC DNA]</scope>
    <source>
        <strain evidence="2">DSM 14684 / CIP 108061 / JCM 11494 / NBRC 100937 / ID131577</strain>
    </source>
</reference>
<accession>D3F8G3</accession>
<reference evidence="2" key="2">
    <citation type="submission" date="2010-01" db="EMBL/GenBank/DDBJ databases">
        <title>The complete genome of Conexibacter woesei DSM 14684.</title>
        <authorList>
            <consortium name="US DOE Joint Genome Institute (JGI-PGF)"/>
            <person name="Lucas S."/>
            <person name="Copeland A."/>
            <person name="Lapidus A."/>
            <person name="Glavina del Rio T."/>
            <person name="Dalin E."/>
            <person name="Tice H."/>
            <person name="Bruce D."/>
            <person name="Goodwin L."/>
            <person name="Pitluck S."/>
            <person name="Kyrpides N."/>
            <person name="Mavromatis K."/>
            <person name="Ivanova N."/>
            <person name="Mikhailova N."/>
            <person name="Chertkov O."/>
            <person name="Brettin T."/>
            <person name="Detter J.C."/>
            <person name="Han C."/>
            <person name="Larimer F."/>
            <person name="Land M."/>
            <person name="Hauser L."/>
            <person name="Markowitz V."/>
            <person name="Cheng J.-F."/>
            <person name="Hugenholtz P."/>
            <person name="Woyke T."/>
            <person name="Wu D."/>
            <person name="Pukall R."/>
            <person name="Steenblock K."/>
            <person name="Schneider S."/>
            <person name="Klenk H.-P."/>
            <person name="Eisen J.A."/>
        </authorList>
    </citation>
    <scope>NUCLEOTIDE SEQUENCE [LARGE SCALE GENOMIC DNA]</scope>
    <source>
        <strain evidence="2">DSM 14684 / CIP 108061 / JCM 11494 / NBRC 100937 / ID131577</strain>
    </source>
</reference>
<organism evidence="1 2">
    <name type="scientific">Conexibacter woesei (strain DSM 14684 / CCUG 47730 / CIP 108061 / JCM 11494 / NBRC 100937 / ID131577)</name>
    <dbReference type="NCBI Taxonomy" id="469383"/>
    <lineage>
        <taxon>Bacteria</taxon>
        <taxon>Bacillati</taxon>
        <taxon>Actinomycetota</taxon>
        <taxon>Thermoleophilia</taxon>
        <taxon>Solirubrobacterales</taxon>
        <taxon>Conexibacteraceae</taxon>
        <taxon>Conexibacter</taxon>
    </lineage>
</organism>